<dbReference type="OrthoDB" id="10500059at2759"/>
<dbReference type="Proteomes" id="UP000037035">
    <property type="component" value="Unassembled WGS sequence"/>
</dbReference>
<feature type="non-terminal residue" evidence="1">
    <location>
        <position position="1"/>
    </location>
</feature>
<sequence>PDLKPSEEKQLTFGQLLWPENIQPNTFTEVAAFESFFEDKTIDLDDADYCRSPLHARLKEISNKHPTDYSMVDVLFYHRNRILVPYKNE</sequence>
<feature type="non-terminal residue" evidence="1">
    <location>
        <position position="89"/>
    </location>
</feature>
<dbReference type="AlphaFoldDB" id="A0A0L6VRZ3"/>
<proteinExistence type="predicted"/>
<gene>
    <name evidence="1" type="ORF">VP01_11400g1</name>
</gene>
<dbReference type="VEuPathDB" id="FungiDB:VP01_11400g1"/>
<protein>
    <submittedName>
        <fullName evidence="1">Uncharacterized protein</fullName>
    </submittedName>
</protein>
<keyword evidence="2" id="KW-1185">Reference proteome</keyword>
<evidence type="ECO:0000313" key="1">
    <source>
        <dbReference type="EMBL" id="KNZ63464.1"/>
    </source>
</evidence>
<organism evidence="1 2">
    <name type="scientific">Puccinia sorghi</name>
    <dbReference type="NCBI Taxonomy" id="27349"/>
    <lineage>
        <taxon>Eukaryota</taxon>
        <taxon>Fungi</taxon>
        <taxon>Dikarya</taxon>
        <taxon>Basidiomycota</taxon>
        <taxon>Pucciniomycotina</taxon>
        <taxon>Pucciniomycetes</taxon>
        <taxon>Pucciniales</taxon>
        <taxon>Pucciniaceae</taxon>
        <taxon>Puccinia</taxon>
    </lineage>
</organism>
<evidence type="ECO:0000313" key="2">
    <source>
        <dbReference type="Proteomes" id="UP000037035"/>
    </source>
</evidence>
<reference evidence="1 2" key="1">
    <citation type="submission" date="2015-08" db="EMBL/GenBank/DDBJ databases">
        <title>Next Generation Sequencing and Analysis of the Genome of Puccinia sorghi L Schw, the Causal Agent of Maize Common Rust.</title>
        <authorList>
            <person name="Rochi L."/>
            <person name="Burguener G."/>
            <person name="Darino M."/>
            <person name="Turjanski A."/>
            <person name="Kreff E."/>
            <person name="Dieguez M.J."/>
            <person name="Sacco F."/>
        </authorList>
    </citation>
    <scope>NUCLEOTIDE SEQUENCE [LARGE SCALE GENOMIC DNA]</scope>
    <source>
        <strain evidence="1 2">RO10H11247</strain>
    </source>
</reference>
<dbReference type="EMBL" id="LAVV01001556">
    <property type="protein sequence ID" value="KNZ63464.1"/>
    <property type="molecule type" value="Genomic_DNA"/>
</dbReference>
<comment type="caution">
    <text evidence="1">The sequence shown here is derived from an EMBL/GenBank/DDBJ whole genome shotgun (WGS) entry which is preliminary data.</text>
</comment>
<name>A0A0L6VRZ3_9BASI</name>
<accession>A0A0L6VRZ3</accession>